<protein>
    <recommendedName>
        <fullName evidence="3">YfiR family protein</fullName>
    </recommendedName>
</protein>
<dbReference type="AlphaFoldDB" id="A0A8D5FPF9"/>
<dbReference type="RefSeq" id="WP_228855166.1">
    <property type="nucleotide sequence ID" value="NZ_AP024086.1"/>
</dbReference>
<dbReference type="InterPro" id="IPR025293">
    <property type="entry name" value="YfiR/HmsC-like"/>
</dbReference>
<organism evidence="1 2">
    <name type="scientific">Desulfomarina profundi</name>
    <dbReference type="NCBI Taxonomy" id="2772557"/>
    <lineage>
        <taxon>Bacteria</taxon>
        <taxon>Pseudomonadati</taxon>
        <taxon>Thermodesulfobacteriota</taxon>
        <taxon>Desulfobulbia</taxon>
        <taxon>Desulfobulbales</taxon>
        <taxon>Desulfobulbaceae</taxon>
        <taxon>Desulfomarina</taxon>
    </lineage>
</organism>
<dbReference type="KEGG" id="dbk:DGMP_35510"/>
<sequence>MVISVQIVAAGSVSPEYKLKAALLYKLTRFIEWPEQYSQGDDGSFGICILGQDDFGSLLDTLQKRYVNNARISIHRFMQSEGINENCQLVFISDSKRSYLNSIINTLANKPILTIGESKKFADQGGMIQFVLNDGQIGFKINIGHVHTSGLKIAAPLLELATIVDDNPKGTSK</sequence>
<dbReference type="Proteomes" id="UP000826725">
    <property type="component" value="Chromosome"/>
</dbReference>
<evidence type="ECO:0000313" key="2">
    <source>
        <dbReference type="Proteomes" id="UP000826725"/>
    </source>
</evidence>
<proteinExistence type="predicted"/>
<evidence type="ECO:0008006" key="3">
    <source>
        <dbReference type="Google" id="ProtNLM"/>
    </source>
</evidence>
<keyword evidence="2" id="KW-1185">Reference proteome</keyword>
<gene>
    <name evidence="1" type="ORF">DGMP_35510</name>
</gene>
<name>A0A8D5FPF9_9BACT</name>
<dbReference type="Pfam" id="PF13689">
    <property type="entry name" value="DUF4154"/>
    <property type="match status" value="1"/>
</dbReference>
<accession>A0A8D5FPF9</accession>
<reference evidence="1" key="1">
    <citation type="submission" date="2020-09" db="EMBL/GenBank/DDBJ databases">
        <title>Desulfogranum mesoprofundum gen. nov., sp. nov., a novel mesophilic, sulfate-reducing chemolithoautotroph isolated from a deep-sea hydrothermal vent chimney in the Suiyo Seamount.</title>
        <authorList>
            <person name="Hashimoto Y."/>
            <person name="Nakagawa S."/>
        </authorList>
    </citation>
    <scope>NUCLEOTIDE SEQUENCE</scope>
    <source>
        <strain evidence="1">KT2</strain>
    </source>
</reference>
<dbReference type="EMBL" id="AP024086">
    <property type="protein sequence ID" value="BCL62858.1"/>
    <property type="molecule type" value="Genomic_DNA"/>
</dbReference>
<evidence type="ECO:0000313" key="1">
    <source>
        <dbReference type="EMBL" id="BCL62858.1"/>
    </source>
</evidence>